<evidence type="ECO:0000313" key="2">
    <source>
        <dbReference type="EMBL" id="RXK37984.1"/>
    </source>
</evidence>
<gene>
    <name evidence="2" type="ORF">M231_04770</name>
</gene>
<feature type="compositionally biased region" description="Polar residues" evidence="1">
    <location>
        <begin position="64"/>
        <end position="74"/>
    </location>
</feature>
<feature type="compositionally biased region" description="Polar residues" evidence="1">
    <location>
        <begin position="682"/>
        <end position="705"/>
    </location>
</feature>
<keyword evidence="3" id="KW-1185">Reference proteome</keyword>
<feature type="region of interest" description="Disordered" evidence="1">
    <location>
        <begin position="380"/>
        <end position="408"/>
    </location>
</feature>
<accession>A0A4Q1BJS7</accession>
<dbReference type="InParanoid" id="A0A4Q1BJS7"/>
<dbReference type="PANTHER" id="PTHR24216">
    <property type="entry name" value="PAXILLIN-RELATED"/>
    <property type="match status" value="1"/>
</dbReference>
<feature type="region of interest" description="Disordered" evidence="1">
    <location>
        <begin position="675"/>
        <end position="708"/>
    </location>
</feature>
<feature type="compositionally biased region" description="Basic residues" evidence="1">
    <location>
        <begin position="75"/>
        <end position="85"/>
    </location>
</feature>
<dbReference type="EMBL" id="SDIL01000056">
    <property type="protein sequence ID" value="RXK37984.1"/>
    <property type="molecule type" value="Genomic_DNA"/>
</dbReference>
<feature type="region of interest" description="Disordered" evidence="1">
    <location>
        <begin position="793"/>
        <end position="812"/>
    </location>
</feature>
<evidence type="ECO:0000313" key="3">
    <source>
        <dbReference type="Proteomes" id="UP000289152"/>
    </source>
</evidence>
<feature type="compositionally biased region" description="Pro residues" evidence="1">
    <location>
        <begin position="1"/>
        <end position="18"/>
    </location>
</feature>
<name>A0A4Q1BJS7_TREME</name>
<reference evidence="2 3" key="1">
    <citation type="submission" date="2016-06" db="EMBL/GenBank/DDBJ databases">
        <title>Evolution of pathogenesis and genome organization in the Tremellales.</title>
        <authorList>
            <person name="Cuomo C."/>
            <person name="Litvintseva A."/>
            <person name="Heitman J."/>
            <person name="Chen Y."/>
            <person name="Sun S."/>
            <person name="Springer D."/>
            <person name="Dromer F."/>
            <person name="Young S."/>
            <person name="Zeng Q."/>
            <person name="Chapman S."/>
            <person name="Gujja S."/>
            <person name="Saif S."/>
            <person name="Birren B."/>
        </authorList>
    </citation>
    <scope>NUCLEOTIDE SEQUENCE [LARGE SCALE GENOMIC DNA]</scope>
    <source>
        <strain evidence="2 3">ATCC 28783</strain>
    </source>
</reference>
<protein>
    <submittedName>
        <fullName evidence="2">Uncharacterized protein</fullName>
    </submittedName>
</protein>
<dbReference type="AlphaFoldDB" id="A0A4Q1BJS7"/>
<feature type="compositionally biased region" description="Low complexity" evidence="1">
    <location>
        <begin position="29"/>
        <end position="38"/>
    </location>
</feature>
<comment type="caution">
    <text evidence="2">The sequence shown here is derived from an EMBL/GenBank/DDBJ whole genome shotgun (WGS) entry which is preliminary data.</text>
</comment>
<proteinExistence type="predicted"/>
<dbReference type="Proteomes" id="UP000289152">
    <property type="component" value="Unassembled WGS sequence"/>
</dbReference>
<evidence type="ECO:0000256" key="1">
    <source>
        <dbReference type="SAM" id="MobiDB-lite"/>
    </source>
</evidence>
<feature type="region of interest" description="Disordered" evidence="1">
    <location>
        <begin position="1"/>
        <end position="112"/>
    </location>
</feature>
<dbReference type="VEuPathDB" id="FungiDB:TREMEDRAFT_63444"/>
<sequence>MSPPPAQSPPQVPVPPASMTPSRRRTPARETATATHAATPPPLPPKTPASRTTKRPKKITTKPSNKSAQKTPSKTARKAIVKVQRRPSPSLSPPPNISAAPSPQALSHSSSTPIPDEILTWVNTCKPNDPVFASEDKMVEVERAIGHHIQPFHHCSPLFFPTTALSYGLSRWIPEPIPPSRSRGPFCFKNGVQHTCHHGSLPSFLYTLENLTCPNAVSREFPTLIWRYRITKDQFLAPHQCWSCFTSVDTRCSIMSLRLPKIDQESQPHPHNHPPAVLSKTRTAKQAGFSSPSPSPKRFAPAFPDGPELVVHNDPHSIPVRNVIPLSSSNTPAQTPLTLPADAENPIPRATPRLASAPPTYSNHIPLPGVNLDSSNVVEIYPQSQPKPPTDRRDGTGTIMFSRASSQVPPRVVSDSALLSEHNLQSSSFRHDDTTVHQLAFSLPSTSTTLIPPRPHELSTLRLPLHNVLKAPVERARLQLEYFESLEKDGMACLEQIVDKCNELQLVAQQDRQNIENVRRERDKLHGTGKILDARLVHYHQQLSKNKQELEEVAGKVKFLEGYVETARREQLAIDERLSETLVERDKAMEERDGAIRDRMEMEAVVRVLEEKLADAVKLRHQAELAYDDTSVEISDIRVLVNSLEAEKAKLLSRITFLENYNLKMNITPENFNHAAEVGPTQGLNQSSIPTPDRPSNTNTQNEQSGLPDRVVSTVNSAHITEAPKVNNVYLPSDVTPVNVPTVSILPPSSPQPTSVELHTTHNIPNLEEISLSATGFGGDSLSSVTTAQPMMDTDSSVVGDKALPGAFSTEL</sequence>
<organism evidence="2 3">
    <name type="scientific">Tremella mesenterica</name>
    <name type="common">Jelly fungus</name>
    <dbReference type="NCBI Taxonomy" id="5217"/>
    <lineage>
        <taxon>Eukaryota</taxon>
        <taxon>Fungi</taxon>
        <taxon>Dikarya</taxon>
        <taxon>Basidiomycota</taxon>
        <taxon>Agaricomycotina</taxon>
        <taxon>Tremellomycetes</taxon>
        <taxon>Tremellales</taxon>
        <taxon>Tremellaceae</taxon>
        <taxon>Tremella</taxon>
    </lineage>
</organism>